<dbReference type="InterPro" id="IPR036388">
    <property type="entry name" value="WH-like_DNA-bd_sf"/>
</dbReference>
<protein>
    <submittedName>
        <fullName evidence="1">Uncharacterized protein</fullName>
    </submittedName>
</protein>
<proteinExistence type="predicted"/>
<dbReference type="EMBL" id="JXJU01000006">
    <property type="protein sequence ID" value="PCR99866.1"/>
    <property type="molecule type" value="Genomic_DNA"/>
</dbReference>
<keyword evidence="2" id="KW-1185">Reference proteome</keyword>
<name>A0A2A5RKW7_9LACT</name>
<evidence type="ECO:0000313" key="2">
    <source>
        <dbReference type="Proteomes" id="UP000218181"/>
    </source>
</evidence>
<comment type="caution">
    <text evidence="1">The sequence shown here is derived from an EMBL/GenBank/DDBJ whole genome shotgun (WGS) entry which is preliminary data.</text>
</comment>
<sequence>MVEEKKHPLFVISSDCATKVEINNEVAFLIREGYIENNVYSSHKIVYRGHLTRKGEGYLENNKALLRAYSVAQELNEMIIFLQG</sequence>
<evidence type="ECO:0000313" key="1">
    <source>
        <dbReference type="EMBL" id="PCR99866.1"/>
    </source>
</evidence>
<dbReference type="Gene3D" id="1.10.10.10">
    <property type="entry name" value="Winged helix-like DNA-binding domain superfamily/Winged helix DNA-binding domain"/>
    <property type="match status" value="1"/>
</dbReference>
<dbReference type="AlphaFoldDB" id="A0A2A5RKW7"/>
<gene>
    <name evidence="1" type="ORF">RT41_GL001672</name>
</gene>
<dbReference type="Proteomes" id="UP000218181">
    <property type="component" value="Unassembled WGS sequence"/>
</dbReference>
<reference evidence="1 2" key="1">
    <citation type="submission" date="2014-12" db="EMBL/GenBank/DDBJ databases">
        <title>Draft genome sequences of 10 type strains of Lactococcus.</title>
        <authorList>
            <person name="Sun Z."/>
            <person name="Zhong Z."/>
            <person name="Liu W."/>
            <person name="Zhang W."/>
            <person name="Zhang H."/>
        </authorList>
    </citation>
    <scope>NUCLEOTIDE SEQUENCE [LARGE SCALE GENOMIC DNA]</scope>
    <source>
        <strain evidence="1 2">JCM 16395</strain>
    </source>
</reference>
<dbReference type="STRING" id="1291764.GCA_001311235_01934"/>
<accession>A0A2A5RKW7</accession>
<organism evidence="1 2">
    <name type="scientific">Lactococcus fujiensis JCM 16395</name>
    <dbReference type="NCBI Taxonomy" id="1291764"/>
    <lineage>
        <taxon>Bacteria</taxon>
        <taxon>Bacillati</taxon>
        <taxon>Bacillota</taxon>
        <taxon>Bacilli</taxon>
        <taxon>Lactobacillales</taxon>
        <taxon>Streptococcaceae</taxon>
        <taxon>Lactococcus</taxon>
    </lineage>
</organism>